<comment type="caution">
    <text evidence="1">The sequence shown here is derived from an EMBL/GenBank/DDBJ whole genome shotgun (WGS) entry which is preliminary data.</text>
</comment>
<dbReference type="RefSeq" id="WP_235294635.1">
    <property type="nucleotide sequence ID" value="NZ_BSOH01000001.1"/>
</dbReference>
<reference evidence="1" key="2">
    <citation type="submission" date="2023-01" db="EMBL/GenBank/DDBJ databases">
        <title>Draft genome sequence of Portibacter lacus strain NBRC 108769.</title>
        <authorList>
            <person name="Sun Q."/>
            <person name="Mori K."/>
        </authorList>
    </citation>
    <scope>NUCLEOTIDE SEQUENCE</scope>
    <source>
        <strain evidence="1">NBRC 108769</strain>
    </source>
</reference>
<dbReference type="Proteomes" id="UP001156666">
    <property type="component" value="Unassembled WGS sequence"/>
</dbReference>
<sequence length="120" mass="13672">MDNKKMCPSAPLKKGYSVFGKFIDGKLEYYDEIITIDSEMLDTVKRENVRTTMPCVSKGCGNWSGDKCTVPDQMNFFLTPIEDESQFENCPLRKSCRWFFQDGIKACGICPLIETKLFGT</sequence>
<accession>A0AA37SLV5</accession>
<dbReference type="AlphaFoldDB" id="A0AA37SLV5"/>
<dbReference type="EMBL" id="BSOH01000001">
    <property type="protein sequence ID" value="GLR15787.1"/>
    <property type="molecule type" value="Genomic_DNA"/>
</dbReference>
<evidence type="ECO:0008006" key="3">
    <source>
        <dbReference type="Google" id="ProtNLM"/>
    </source>
</evidence>
<reference evidence="1" key="1">
    <citation type="journal article" date="2014" name="Int. J. Syst. Evol. Microbiol.">
        <title>Complete genome sequence of Corynebacterium casei LMG S-19264T (=DSM 44701T), isolated from a smear-ripened cheese.</title>
        <authorList>
            <consortium name="US DOE Joint Genome Institute (JGI-PGF)"/>
            <person name="Walter F."/>
            <person name="Albersmeier A."/>
            <person name="Kalinowski J."/>
            <person name="Ruckert C."/>
        </authorList>
    </citation>
    <scope>NUCLEOTIDE SEQUENCE</scope>
    <source>
        <strain evidence="1">NBRC 108769</strain>
    </source>
</reference>
<organism evidence="1 2">
    <name type="scientific">Portibacter lacus</name>
    <dbReference type="NCBI Taxonomy" id="1099794"/>
    <lineage>
        <taxon>Bacteria</taxon>
        <taxon>Pseudomonadati</taxon>
        <taxon>Bacteroidota</taxon>
        <taxon>Saprospiria</taxon>
        <taxon>Saprospirales</taxon>
        <taxon>Haliscomenobacteraceae</taxon>
        <taxon>Portibacter</taxon>
    </lineage>
</organism>
<name>A0AA37SLV5_9BACT</name>
<protein>
    <recommendedName>
        <fullName evidence="3">Nitrogen fixation protein</fullName>
    </recommendedName>
</protein>
<evidence type="ECO:0000313" key="1">
    <source>
        <dbReference type="EMBL" id="GLR15787.1"/>
    </source>
</evidence>
<proteinExistence type="predicted"/>
<evidence type="ECO:0000313" key="2">
    <source>
        <dbReference type="Proteomes" id="UP001156666"/>
    </source>
</evidence>
<gene>
    <name evidence="1" type="ORF">GCM10007940_04020</name>
</gene>
<keyword evidence="2" id="KW-1185">Reference proteome</keyword>